<name>A0A8E6EZ74_9BACT</name>
<accession>A0A8E6EZ74</accession>
<keyword evidence="3" id="KW-1185">Reference proteome</keyword>
<protein>
    <submittedName>
        <fullName evidence="2">UvrB/UvrC motif-containing protein</fullName>
    </submittedName>
</protein>
<organism evidence="2 3">
    <name type="scientific">Telmatocola sphagniphila</name>
    <dbReference type="NCBI Taxonomy" id="1123043"/>
    <lineage>
        <taxon>Bacteria</taxon>
        <taxon>Pseudomonadati</taxon>
        <taxon>Planctomycetota</taxon>
        <taxon>Planctomycetia</taxon>
        <taxon>Gemmatales</taxon>
        <taxon>Gemmataceae</taxon>
    </lineage>
</organism>
<gene>
    <name evidence="2" type="ORF">KIH39_04305</name>
</gene>
<evidence type="ECO:0000313" key="3">
    <source>
        <dbReference type="Proteomes" id="UP000676194"/>
    </source>
</evidence>
<dbReference type="EMBL" id="CP074694">
    <property type="protein sequence ID" value="QVL33146.1"/>
    <property type="molecule type" value="Genomic_DNA"/>
</dbReference>
<dbReference type="RefSeq" id="WP_213498036.1">
    <property type="nucleotide sequence ID" value="NZ_CP074694.1"/>
</dbReference>
<dbReference type="Proteomes" id="UP000676194">
    <property type="component" value="Chromosome"/>
</dbReference>
<dbReference type="AlphaFoldDB" id="A0A8E6EZ74"/>
<evidence type="ECO:0000259" key="1">
    <source>
        <dbReference type="Pfam" id="PF02151"/>
    </source>
</evidence>
<sequence length="255" mass="29906">MADDIDPILKSWEFNPDSLQTRVVKVSPEREVLQIRLDLGIMQMEMTGRPDGRKPEGFPTYFDYLKHLVTQANKEGREFELNETHCREADREFVQFYHRRICYLALSNYEGAIADANHTLEFMDLVRDHAPNEEVKEAHERYRPFVLFHKTQALAALHSEGGNPEKGIDHIRNGLEILHKFFEDQNLLEQEERDPFVKQLRAMDQQLRAKFNIEATLSEQLQAAIQREDYEAAARLRDELRNRQMHVRTDDGVVS</sequence>
<dbReference type="Pfam" id="PF02151">
    <property type="entry name" value="UVR"/>
    <property type="match status" value="1"/>
</dbReference>
<proteinExistence type="predicted"/>
<dbReference type="InterPro" id="IPR001943">
    <property type="entry name" value="UVR_dom"/>
</dbReference>
<dbReference type="KEGG" id="tsph:KIH39_04305"/>
<evidence type="ECO:0000313" key="2">
    <source>
        <dbReference type="EMBL" id="QVL33146.1"/>
    </source>
</evidence>
<feature type="domain" description="UVR" evidence="1">
    <location>
        <begin position="216"/>
        <end position="241"/>
    </location>
</feature>
<reference evidence="2" key="1">
    <citation type="submission" date="2021-05" db="EMBL/GenBank/DDBJ databases">
        <title>Complete genome sequence of the cellulolytic planctomycete Telmatocola sphagniphila SP2T and characterization of the first cellulase from planctomycetes.</title>
        <authorList>
            <person name="Rakitin A.L."/>
            <person name="Beletsky A.V."/>
            <person name="Naumoff D.G."/>
            <person name="Kulichevskaya I.S."/>
            <person name="Mardanov A.V."/>
            <person name="Ravin N.V."/>
            <person name="Dedysh S.N."/>
        </authorList>
    </citation>
    <scope>NUCLEOTIDE SEQUENCE</scope>
    <source>
        <strain evidence="2">SP2T</strain>
    </source>
</reference>